<organism evidence="2 3">
    <name type="scientific">Synechococcus phage S-WAM2</name>
    <dbReference type="NCBI Taxonomy" id="1815522"/>
    <lineage>
        <taxon>Viruses</taxon>
        <taxon>Duplodnaviria</taxon>
        <taxon>Heunggongvirae</taxon>
        <taxon>Uroviricota</taxon>
        <taxon>Caudoviricetes</taxon>
        <taxon>Pantevenvirales</taxon>
        <taxon>Kyanoviridae</taxon>
        <taxon>Cymopoleiavirus</taxon>
        <taxon>Cymopoleiavirus swam2</taxon>
    </lineage>
</organism>
<dbReference type="EMBL" id="KU686211">
    <property type="protein sequence ID" value="AOV61920.1"/>
    <property type="molecule type" value="Genomic_DNA"/>
</dbReference>
<evidence type="ECO:0000313" key="2">
    <source>
        <dbReference type="EMBL" id="AOV61920.1"/>
    </source>
</evidence>
<proteinExistence type="predicted"/>
<sequence>MATYPVINTKTGEQKEVVISVHDWEQWKTDNPDWTRDWSDPSTCPSSGEVGEWQDKMSRTHPGFHDIMKNKIAPQAAVKGNKTITDKYR</sequence>
<dbReference type="RefSeq" id="YP_009324388.1">
    <property type="nucleotide sequence ID" value="NC_031935.1"/>
</dbReference>
<reference evidence="2 3" key="1">
    <citation type="journal article" date="2016" name="Virology">
        <title>The genomic content and context of auxiliary metabolic genes in marine cyanomyoviruses.</title>
        <authorList>
            <person name="Crummett L.T."/>
            <person name="Puxty R.J."/>
            <person name="Weihe C."/>
            <person name="Marston M.F."/>
            <person name="Martiny J.B."/>
        </authorList>
    </citation>
    <scope>NUCLEOTIDE SEQUENCE [LARGE SCALE GENOMIC DNA]</scope>
    <source>
        <strain evidence="2">0810PA29</strain>
    </source>
</reference>
<evidence type="ECO:0000313" key="3">
    <source>
        <dbReference type="Proteomes" id="UP000202081"/>
    </source>
</evidence>
<name>A0A1D8KTB2_9CAUD</name>
<dbReference type="KEGG" id="vg:30309299"/>
<evidence type="ECO:0000256" key="1">
    <source>
        <dbReference type="SAM" id="MobiDB-lite"/>
    </source>
</evidence>
<accession>A0A1D8KTB2</accession>
<protein>
    <submittedName>
        <fullName evidence="2">Uncharacterized protein</fullName>
    </submittedName>
</protein>
<feature type="region of interest" description="Disordered" evidence="1">
    <location>
        <begin position="32"/>
        <end position="53"/>
    </location>
</feature>
<dbReference type="Proteomes" id="UP000202081">
    <property type="component" value="Segment"/>
</dbReference>
<keyword evidence="3" id="KW-1185">Reference proteome</keyword>
<gene>
    <name evidence="2" type="ORF">P29B0810_225</name>
</gene>
<dbReference type="OrthoDB" id="24270at10239"/>
<dbReference type="GeneID" id="30309299"/>